<evidence type="ECO:0000313" key="4">
    <source>
        <dbReference type="Proteomes" id="UP000532936"/>
    </source>
</evidence>
<keyword evidence="2" id="KW-0732">Signal</keyword>
<feature type="region of interest" description="Disordered" evidence="1">
    <location>
        <begin position="107"/>
        <end position="132"/>
    </location>
</feature>
<gene>
    <name evidence="3" type="ORF">GGR11_003093</name>
</gene>
<dbReference type="AlphaFoldDB" id="A0A7W6A7F4"/>
<feature type="chain" id="PRO_5030719234" description="DUF4148 domain-containing protein" evidence="2">
    <location>
        <begin position="21"/>
        <end position="132"/>
    </location>
</feature>
<dbReference type="Proteomes" id="UP000532936">
    <property type="component" value="Unassembled WGS sequence"/>
</dbReference>
<evidence type="ECO:0000256" key="1">
    <source>
        <dbReference type="SAM" id="MobiDB-lite"/>
    </source>
</evidence>
<protein>
    <recommendedName>
        <fullName evidence="5">DUF4148 domain-containing protein</fullName>
    </recommendedName>
</protein>
<name>A0A7W6A7F4_9CAUL</name>
<organism evidence="3 4">
    <name type="scientific">Brevundimonas mediterranea</name>
    <dbReference type="NCBI Taxonomy" id="74329"/>
    <lineage>
        <taxon>Bacteria</taxon>
        <taxon>Pseudomonadati</taxon>
        <taxon>Pseudomonadota</taxon>
        <taxon>Alphaproteobacteria</taxon>
        <taxon>Caulobacterales</taxon>
        <taxon>Caulobacteraceae</taxon>
        <taxon>Brevundimonas</taxon>
    </lineage>
</organism>
<evidence type="ECO:0000256" key="2">
    <source>
        <dbReference type="SAM" id="SignalP"/>
    </source>
</evidence>
<evidence type="ECO:0008006" key="5">
    <source>
        <dbReference type="Google" id="ProtNLM"/>
    </source>
</evidence>
<accession>A0A7W6A7F4</accession>
<reference evidence="3 4" key="1">
    <citation type="submission" date="2020-08" db="EMBL/GenBank/DDBJ databases">
        <title>Genomic Encyclopedia of Type Strains, Phase IV (KMG-IV): sequencing the most valuable type-strain genomes for metagenomic binning, comparative biology and taxonomic classification.</title>
        <authorList>
            <person name="Goeker M."/>
        </authorList>
    </citation>
    <scope>NUCLEOTIDE SEQUENCE [LARGE SCALE GENOMIC DNA]</scope>
    <source>
        <strain evidence="3 4">DSM 14878</strain>
    </source>
</reference>
<comment type="caution">
    <text evidence="3">The sequence shown here is derived from an EMBL/GenBank/DDBJ whole genome shotgun (WGS) entry which is preliminary data.</text>
</comment>
<dbReference type="EMBL" id="JACIDA010000003">
    <property type="protein sequence ID" value="MBB3873531.1"/>
    <property type="molecule type" value="Genomic_DNA"/>
</dbReference>
<proteinExistence type="predicted"/>
<sequence>MRPIATLSVVIAAMASSAVAQTPPYVPPYTAPYGAYPGGGPAAIADQHRYENDRLRRQSEANAALARQQQIETRQRLMQIEAAREPTVSPAVPARPLYDVAQERSLREGAAARRQQTRQGVTQIDDWLDRPN</sequence>
<feature type="signal peptide" evidence="2">
    <location>
        <begin position="1"/>
        <end position="20"/>
    </location>
</feature>
<evidence type="ECO:0000313" key="3">
    <source>
        <dbReference type="EMBL" id="MBB3873531.1"/>
    </source>
</evidence>
<dbReference type="RefSeq" id="WP_246331925.1">
    <property type="nucleotide sequence ID" value="NZ_JACIDA010000003.1"/>
</dbReference>